<evidence type="ECO:0000313" key="4">
    <source>
        <dbReference type="Proteomes" id="UP000799444"/>
    </source>
</evidence>
<proteinExistence type="predicted"/>
<dbReference type="CDD" id="cd12148">
    <property type="entry name" value="fungal_TF_MHR"/>
    <property type="match status" value="1"/>
</dbReference>
<dbReference type="PANTHER" id="PTHR37534:SF2">
    <property type="entry name" value="N-ACETYLTRANSFERASE DOMAIN-CONTAINING PROTEIN"/>
    <property type="match status" value="1"/>
</dbReference>
<accession>A0A9P4UZ20</accession>
<dbReference type="Proteomes" id="UP000799444">
    <property type="component" value="Unassembled WGS sequence"/>
</dbReference>
<dbReference type="EMBL" id="ML996215">
    <property type="protein sequence ID" value="KAF2730543.1"/>
    <property type="molecule type" value="Genomic_DNA"/>
</dbReference>
<evidence type="ECO:0000256" key="1">
    <source>
        <dbReference type="ARBA" id="ARBA00004123"/>
    </source>
</evidence>
<dbReference type="Pfam" id="PF11951">
    <property type="entry name" value="Fungal_trans_2"/>
    <property type="match status" value="1"/>
</dbReference>
<reference evidence="3" key="1">
    <citation type="journal article" date="2020" name="Stud. Mycol.">
        <title>101 Dothideomycetes genomes: a test case for predicting lifestyles and emergence of pathogens.</title>
        <authorList>
            <person name="Haridas S."/>
            <person name="Albert R."/>
            <person name="Binder M."/>
            <person name="Bloem J."/>
            <person name="Labutti K."/>
            <person name="Salamov A."/>
            <person name="Andreopoulos B."/>
            <person name="Baker S."/>
            <person name="Barry K."/>
            <person name="Bills G."/>
            <person name="Bluhm B."/>
            <person name="Cannon C."/>
            <person name="Castanera R."/>
            <person name="Culley D."/>
            <person name="Daum C."/>
            <person name="Ezra D."/>
            <person name="Gonzalez J."/>
            <person name="Henrissat B."/>
            <person name="Kuo A."/>
            <person name="Liang C."/>
            <person name="Lipzen A."/>
            <person name="Lutzoni F."/>
            <person name="Magnuson J."/>
            <person name="Mondo S."/>
            <person name="Nolan M."/>
            <person name="Ohm R."/>
            <person name="Pangilinan J."/>
            <person name="Park H.-J."/>
            <person name="Ramirez L."/>
            <person name="Alfaro M."/>
            <person name="Sun H."/>
            <person name="Tritt A."/>
            <person name="Yoshinaga Y."/>
            <person name="Zwiers L.-H."/>
            <person name="Turgeon B."/>
            <person name="Goodwin S."/>
            <person name="Spatafora J."/>
            <person name="Crous P."/>
            <person name="Grigoriev I."/>
        </authorList>
    </citation>
    <scope>NUCLEOTIDE SEQUENCE</scope>
    <source>
        <strain evidence="3">CBS 125425</strain>
    </source>
</reference>
<dbReference type="AlphaFoldDB" id="A0A9P4UZ20"/>
<dbReference type="OrthoDB" id="407832at2759"/>
<keyword evidence="2" id="KW-0539">Nucleus</keyword>
<name>A0A9P4UZ20_9PLEO</name>
<comment type="caution">
    <text evidence="3">The sequence shown here is derived from an EMBL/GenBank/DDBJ whole genome shotgun (WGS) entry which is preliminary data.</text>
</comment>
<dbReference type="GO" id="GO:0000976">
    <property type="term" value="F:transcription cis-regulatory region binding"/>
    <property type="evidence" value="ECO:0007669"/>
    <property type="project" value="TreeGrafter"/>
</dbReference>
<evidence type="ECO:0000313" key="3">
    <source>
        <dbReference type="EMBL" id="KAF2730543.1"/>
    </source>
</evidence>
<evidence type="ECO:0000256" key="2">
    <source>
        <dbReference type="ARBA" id="ARBA00023242"/>
    </source>
</evidence>
<dbReference type="PANTHER" id="PTHR37534">
    <property type="entry name" value="TRANSCRIPTIONAL ACTIVATOR PROTEIN UGA3"/>
    <property type="match status" value="1"/>
</dbReference>
<protein>
    <submittedName>
        <fullName evidence="3">Uncharacterized protein</fullName>
    </submittedName>
</protein>
<dbReference type="InterPro" id="IPR021858">
    <property type="entry name" value="Fun_TF"/>
</dbReference>
<comment type="subcellular location">
    <subcellularLocation>
        <location evidence="1">Nucleus</location>
    </subcellularLocation>
</comment>
<organism evidence="3 4">
    <name type="scientific">Polyplosphaeria fusca</name>
    <dbReference type="NCBI Taxonomy" id="682080"/>
    <lineage>
        <taxon>Eukaryota</taxon>
        <taxon>Fungi</taxon>
        <taxon>Dikarya</taxon>
        <taxon>Ascomycota</taxon>
        <taxon>Pezizomycotina</taxon>
        <taxon>Dothideomycetes</taxon>
        <taxon>Pleosporomycetidae</taxon>
        <taxon>Pleosporales</taxon>
        <taxon>Tetraplosphaeriaceae</taxon>
        <taxon>Polyplosphaeria</taxon>
    </lineage>
</organism>
<dbReference type="GO" id="GO:0005634">
    <property type="term" value="C:nucleus"/>
    <property type="evidence" value="ECO:0007669"/>
    <property type="project" value="UniProtKB-SubCell"/>
</dbReference>
<keyword evidence="4" id="KW-1185">Reference proteome</keyword>
<dbReference type="GO" id="GO:0003700">
    <property type="term" value="F:DNA-binding transcription factor activity"/>
    <property type="evidence" value="ECO:0007669"/>
    <property type="project" value="TreeGrafter"/>
</dbReference>
<dbReference type="GO" id="GO:0045944">
    <property type="term" value="P:positive regulation of transcription by RNA polymerase II"/>
    <property type="evidence" value="ECO:0007669"/>
    <property type="project" value="TreeGrafter"/>
</dbReference>
<gene>
    <name evidence="3" type="ORF">EJ04DRAFT_515198</name>
</gene>
<sequence>MIKELEALAEHRAVQFLDQSEEIRSHYDSDISRFESTPTGPDLSPDPITTYTGVENVHTPSSSVMSPTEGVTVLSALNSYFPTHSHIGRFPDPTFSQRPNPLVRPSDTQHLVYQQPPNTPVLWPLENEQEAMLLQHYIHHIALFFDMVDDKDHFSSHVVRCAKQNSTLMNAILALSARQLSRTSDFDAYVADAYYQRCFQTLIPALNDSTAIQEESLLAATIILRLMEEMNISIIGSDPQGHLFGAQAFIRAAERQYAGTTGPSFRQAIYWAAFRQELWISLMARRPFRLHVFPADRSLDPANDSTWATRTIAHLGDVCNFVFGEERHSVARYDQLMSENRAWCERRPDSFDPFFHRQDRDQSGRNFPDIRFHEKMHVMGKQYITLAHVLLVVHDPTIPQLGPSHKQSRQLIDEKVQKDVRTLCGVAQSNGKVFPCKFPACFAIALFGDRFTDRQDQHRLREMLIQTEAEHGFPPTATIHQLEEAWGWSGC</sequence>